<protein>
    <submittedName>
        <fullName evidence="1">Uncharacterized protein</fullName>
    </submittedName>
</protein>
<evidence type="ECO:0000313" key="1">
    <source>
        <dbReference type="EMBL" id="EQD48042.1"/>
    </source>
</evidence>
<dbReference type="EMBL" id="AUZZ01005865">
    <property type="protein sequence ID" value="EQD48042.1"/>
    <property type="molecule type" value="Genomic_DNA"/>
</dbReference>
<proteinExistence type="predicted"/>
<reference evidence="1" key="2">
    <citation type="journal article" date="2014" name="ISME J.">
        <title>Microbial stratification in low pH oxic and suboxic macroscopic growths along an acid mine drainage.</title>
        <authorList>
            <person name="Mendez-Garcia C."/>
            <person name="Mesa V."/>
            <person name="Sprenger R.R."/>
            <person name="Richter M."/>
            <person name="Diez M.S."/>
            <person name="Solano J."/>
            <person name="Bargiela R."/>
            <person name="Golyshina O.V."/>
            <person name="Manteca A."/>
            <person name="Ramos J.L."/>
            <person name="Gallego J.R."/>
            <person name="Llorente I."/>
            <person name="Martins Dos Santos V.A."/>
            <person name="Jensen O.N."/>
            <person name="Pelaez A.I."/>
            <person name="Sanchez J."/>
            <person name="Ferrer M."/>
        </authorList>
    </citation>
    <scope>NUCLEOTIDE SEQUENCE</scope>
</reference>
<sequence>MLGLLIEDVTLVDGDPVAVHVRFRGGKTTSLSVPRRRLPPQVLKVAPEVIQAVDRLLESHPEGEVLVRLNA</sequence>
<dbReference type="AlphaFoldDB" id="T0ZTZ9"/>
<comment type="caution">
    <text evidence="1">The sequence shown here is derived from an EMBL/GenBank/DDBJ whole genome shotgun (WGS) entry which is preliminary data.</text>
</comment>
<organism evidence="1">
    <name type="scientific">mine drainage metagenome</name>
    <dbReference type="NCBI Taxonomy" id="410659"/>
    <lineage>
        <taxon>unclassified sequences</taxon>
        <taxon>metagenomes</taxon>
        <taxon>ecological metagenomes</taxon>
    </lineage>
</organism>
<reference evidence="1" key="1">
    <citation type="submission" date="2013-08" db="EMBL/GenBank/DDBJ databases">
        <authorList>
            <person name="Mendez C."/>
            <person name="Richter M."/>
            <person name="Ferrer M."/>
            <person name="Sanchez J."/>
        </authorList>
    </citation>
    <scope>NUCLEOTIDE SEQUENCE</scope>
</reference>
<feature type="non-terminal residue" evidence="1">
    <location>
        <position position="71"/>
    </location>
</feature>
<accession>T0ZTZ9</accession>
<gene>
    <name evidence="1" type="ORF">B2A_08162</name>
</gene>
<name>T0ZTZ9_9ZZZZ</name>